<evidence type="ECO:0000313" key="4">
    <source>
        <dbReference type="Proteomes" id="UP000239007"/>
    </source>
</evidence>
<dbReference type="OrthoDB" id="5918117at2"/>
<protein>
    <recommendedName>
        <fullName evidence="5">Gram-positive cocci surface proteins LPxTG domain-containing protein</fullName>
    </recommendedName>
</protein>
<evidence type="ECO:0000256" key="1">
    <source>
        <dbReference type="SAM" id="Phobius"/>
    </source>
</evidence>
<name>A0A2S7USU8_9GAMM</name>
<proteinExistence type="predicted"/>
<feature type="transmembrane region" description="Helical" evidence="1">
    <location>
        <begin position="35"/>
        <end position="52"/>
    </location>
</feature>
<keyword evidence="2" id="KW-0732">Signal</keyword>
<evidence type="ECO:0000256" key="2">
    <source>
        <dbReference type="SAM" id="SignalP"/>
    </source>
</evidence>
<dbReference type="Proteomes" id="UP000239007">
    <property type="component" value="Unassembled WGS sequence"/>
</dbReference>
<sequence>MLRYLAALVIALFSTVSQAHPGHDHSHWSSNLTHLALALSVAGIASVGVFIYRRKKQLKTGE</sequence>
<evidence type="ECO:0008006" key="5">
    <source>
        <dbReference type="Google" id="ProtNLM"/>
    </source>
</evidence>
<feature type="signal peptide" evidence="2">
    <location>
        <begin position="1"/>
        <end position="19"/>
    </location>
</feature>
<keyword evidence="1" id="KW-0812">Transmembrane</keyword>
<accession>A0A2S7USU8</accession>
<keyword evidence="4" id="KW-1185">Reference proteome</keyword>
<dbReference type="AlphaFoldDB" id="A0A2S7USU8"/>
<feature type="chain" id="PRO_5015726966" description="Gram-positive cocci surface proteins LPxTG domain-containing protein" evidence="2">
    <location>
        <begin position="20"/>
        <end position="62"/>
    </location>
</feature>
<comment type="caution">
    <text evidence="3">The sequence shown here is derived from an EMBL/GenBank/DDBJ whole genome shotgun (WGS) entry which is preliminary data.</text>
</comment>
<organism evidence="3 4">
    <name type="scientific">Psychrosphaera saromensis</name>
    <dbReference type="NCBI Taxonomy" id="716813"/>
    <lineage>
        <taxon>Bacteria</taxon>
        <taxon>Pseudomonadati</taxon>
        <taxon>Pseudomonadota</taxon>
        <taxon>Gammaproteobacteria</taxon>
        <taxon>Alteromonadales</taxon>
        <taxon>Pseudoalteromonadaceae</taxon>
        <taxon>Psychrosphaera</taxon>
    </lineage>
</organism>
<gene>
    <name evidence="3" type="ORF">BTO11_04930</name>
</gene>
<dbReference type="EMBL" id="MSCH01000003">
    <property type="protein sequence ID" value="PQJ53066.1"/>
    <property type="molecule type" value="Genomic_DNA"/>
</dbReference>
<evidence type="ECO:0000313" key="3">
    <source>
        <dbReference type="EMBL" id="PQJ53066.1"/>
    </source>
</evidence>
<keyword evidence="1" id="KW-0472">Membrane</keyword>
<dbReference type="RefSeq" id="WP_105051538.1">
    <property type="nucleotide sequence ID" value="NZ_BMYG01000003.1"/>
</dbReference>
<keyword evidence="1" id="KW-1133">Transmembrane helix</keyword>
<reference evidence="3 4" key="1">
    <citation type="submission" date="2016-12" db="EMBL/GenBank/DDBJ databases">
        <title>Diversity of luminous bacteria.</title>
        <authorList>
            <person name="Yoshizawa S."/>
            <person name="Kogure K."/>
        </authorList>
    </citation>
    <scope>NUCLEOTIDE SEQUENCE [LARGE SCALE GENOMIC DNA]</scope>
    <source>
        <strain evidence="3 4">SA4-48</strain>
    </source>
</reference>